<dbReference type="CDD" id="cd06588">
    <property type="entry name" value="PhnB_like"/>
    <property type="match status" value="1"/>
</dbReference>
<dbReference type="Gene3D" id="3.10.180.10">
    <property type="entry name" value="2,3-Dihydroxybiphenyl 1,2-Dioxygenase, domain 1"/>
    <property type="match status" value="1"/>
</dbReference>
<dbReference type="EMBL" id="LSEF01000102">
    <property type="protein sequence ID" value="OAF08615.1"/>
    <property type="molecule type" value="Genomic_DNA"/>
</dbReference>
<proteinExistence type="predicted"/>
<dbReference type="InterPro" id="IPR028973">
    <property type="entry name" value="PhnB-like"/>
</dbReference>
<dbReference type="PANTHER" id="PTHR33990">
    <property type="entry name" value="PROTEIN YJDN-RELATED"/>
    <property type="match status" value="1"/>
</dbReference>
<dbReference type="RefSeq" id="WP_063681592.1">
    <property type="nucleotide sequence ID" value="NZ_LSEF01000102.1"/>
</dbReference>
<dbReference type="InterPro" id="IPR029068">
    <property type="entry name" value="Glyas_Bleomycin-R_OHBP_Dase"/>
</dbReference>
<comment type="caution">
    <text evidence="2">The sequence shown here is derived from an EMBL/GenBank/DDBJ whole genome shotgun (WGS) entry which is preliminary data.</text>
</comment>
<protein>
    <recommendedName>
        <fullName evidence="1">PhnB-like domain-containing protein</fullName>
    </recommendedName>
</protein>
<evidence type="ECO:0000313" key="2">
    <source>
        <dbReference type="EMBL" id="OAF08615.1"/>
    </source>
</evidence>
<keyword evidence="3" id="KW-1185">Reference proteome</keyword>
<dbReference type="PANTHER" id="PTHR33990:SF2">
    <property type="entry name" value="PHNB-LIKE DOMAIN-CONTAINING PROTEIN"/>
    <property type="match status" value="1"/>
</dbReference>
<organism evidence="2 3">
    <name type="scientific">Bradyrhizobium neotropicale</name>
    <dbReference type="NCBI Taxonomy" id="1497615"/>
    <lineage>
        <taxon>Bacteria</taxon>
        <taxon>Pseudomonadati</taxon>
        <taxon>Pseudomonadota</taxon>
        <taxon>Alphaproteobacteria</taxon>
        <taxon>Hyphomicrobiales</taxon>
        <taxon>Nitrobacteraceae</taxon>
        <taxon>Bradyrhizobium</taxon>
    </lineage>
</organism>
<name>A0A176YN64_9BRAD</name>
<gene>
    <name evidence="2" type="ORF">AXW67_28605</name>
</gene>
<reference evidence="2 3" key="1">
    <citation type="submission" date="2016-02" db="EMBL/GenBank/DDBJ databases">
        <title>Draft genome sequence of the strain BR 10247T Bradyrhizobium neotropicale isolated from nodules of Centrolobium paraense.</title>
        <authorList>
            <person name="Simoes-Araujo J.L."/>
            <person name="Barauna A.C."/>
            <person name="Silva K."/>
            <person name="Zilli J.E."/>
        </authorList>
    </citation>
    <scope>NUCLEOTIDE SEQUENCE [LARGE SCALE GENOMIC DNA]</scope>
    <source>
        <strain evidence="2 3">BR 10247</strain>
    </source>
</reference>
<evidence type="ECO:0000259" key="1">
    <source>
        <dbReference type="Pfam" id="PF06983"/>
    </source>
</evidence>
<dbReference type="Proteomes" id="UP000077173">
    <property type="component" value="Unassembled WGS sequence"/>
</dbReference>
<feature type="domain" description="PhnB-like" evidence="1">
    <location>
        <begin position="3"/>
        <end position="118"/>
    </location>
</feature>
<accession>A0A176YN64</accession>
<dbReference type="InterPro" id="IPR009725">
    <property type="entry name" value="3_dmu_93_MTrfase"/>
</dbReference>
<dbReference type="Pfam" id="PF06983">
    <property type="entry name" value="3-dmu-9_3-mt"/>
    <property type="match status" value="1"/>
</dbReference>
<evidence type="ECO:0000313" key="3">
    <source>
        <dbReference type="Proteomes" id="UP000077173"/>
    </source>
</evidence>
<dbReference type="AlphaFoldDB" id="A0A176YN64"/>
<sequence length="162" mass="17916">MSKVTPCLWFNGNAEEAANFYVSLMPDSEILHVQRNVADNPSGKEGSVLVVEFTLGGQRLVALNGGMKKEYTHALSLMIKCDDQAQVDSVWDAFLAHGGKEEQCGWLKDRYGVSWQVVPKAMFEFFSSSDTAAARRAMQAMMKMVKLDIEGVRRAFEGKSAA</sequence>
<dbReference type="SUPFAM" id="SSF54593">
    <property type="entry name" value="Glyoxalase/Bleomycin resistance protein/Dihydroxybiphenyl dioxygenase"/>
    <property type="match status" value="1"/>
</dbReference>
<dbReference type="PIRSF" id="PIRSF021700">
    <property type="entry name" value="3_dmu_93_MTrfase"/>
    <property type="match status" value="1"/>
</dbReference>